<dbReference type="InterPro" id="IPR038501">
    <property type="entry name" value="Spore_GerAC_C_sf"/>
</dbReference>
<evidence type="ECO:0000256" key="4">
    <source>
        <dbReference type="ARBA" id="ARBA00022729"/>
    </source>
</evidence>
<dbReference type="AlphaFoldDB" id="A0A920CP65"/>
<reference evidence="10" key="1">
    <citation type="submission" date="2021-03" db="EMBL/GenBank/DDBJ databases">
        <title>Antimicrobial resistance genes in bacteria isolated from Japanese honey, and their potential for conferring macrolide and lincosamide resistance in the American foulbrood pathogen Paenibacillus larvae.</title>
        <authorList>
            <person name="Okamoto M."/>
            <person name="Kumagai M."/>
            <person name="Kanamori H."/>
            <person name="Takamatsu D."/>
        </authorList>
    </citation>
    <scope>NUCLEOTIDE SEQUENCE</scope>
    <source>
        <strain evidence="10">J41TS4</strain>
    </source>
</reference>
<dbReference type="RefSeq" id="WP_044481367.1">
    <property type="nucleotide sequence ID" value="NZ_BORS01000015.1"/>
</dbReference>
<keyword evidence="4" id="KW-0732">Signal</keyword>
<evidence type="ECO:0000256" key="7">
    <source>
        <dbReference type="ARBA" id="ARBA00023288"/>
    </source>
</evidence>
<comment type="caution">
    <text evidence="10">The sequence shown here is derived from an EMBL/GenBank/DDBJ whole genome shotgun (WGS) entry which is preliminary data.</text>
</comment>
<dbReference type="InterPro" id="IPR008844">
    <property type="entry name" value="Spore_GerAC-like"/>
</dbReference>
<dbReference type="GO" id="GO:0009847">
    <property type="term" value="P:spore germination"/>
    <property type="evidence" value="ECO:0007669"/>
    <property type="project" value="InterPro"/>
</dbReference>
<dbReference type="Proteomes" id="UP000678895">
    <property type="component" value="Unassembled WGS sequence"/>
</dbReference>
<keyword evidence="7" id="KW-0449">Lipoprotein</keyword>
<evidence type="ECO:0000256" key="1">
    <source>
        <dbReference type="ARBA" id="ARBA00004635"/>
    </source>
</evidence>
<proteinExistence type="inferred from homology"/>
<dbReference type="PROSITE" id="PS51257">
    <property type="entry name" value="PROKAR_LIPOPROTEIN"/>
    <property type="match status" value="1"/>
</dbReference>
<gene>
    <name evidence="10" type="primary">gerAC</name>
    <name evidence="10" type="ORF">J41TS4_39760</name>
</gene>
<organism evidence="10 11">
    <name type="scientific">Paenibacillus apis</name>
    <dbReference type="NCBI Taxonomy" id="1792174"/>
    <lineage>
        <taxon>Bacteria</taxon>
        <taxon>Bacillati</taxon>
        <taxon>Bacillota</taxon>
        <taxon>Bacilli</taxon>
        <taxon>Bacillales</taxon>
        <taxon>Paenibacillaceae</taxon>
        <taxon>Paenibacillus</taxon>
    </lineage>
</organism>
<evidence type="ECO:0000256" key="2">
    <source>
        <dbReference type="ARBA" id="ARBA00007886"/>
    </source>
</evidence>
<sequence>MLKSLRKLTGILCVLLLLSGCWSSTEIEDLALYLGLSLDAGKPAPKEKDLERKGARYPKQDKLLVTIQVVPAVGVASNEDKSLEKSSPFFNISGSGDSILQIFRQFSIRLDRPIIGHHLKVIVISADLLKKQSAEQLTDFLLRDNDIRPSCIVLVSEGEAMDVLVGTPNKEIPAVSLIGMSRNRSRTSKVMRPVTLARLDAMIHSRKSFVLQRLITAGKETLFSGAEIIKGSIGQSIGSLGEDDTMCLTWLRGEGDRGVIKVNDSKGEPLVFEMKSLKSKITPHVEGEEISFDVKITTTGRIIETWSKGDTSTTQEYADEASKIFEEELIRMMTQLIHKLQDTYAADVAGFGDQLAIKYPSVWKKVKDDWDERFSQSKISISYKLSITDFGSFSEKK</sequence>
<comment type="subcellular location">
    <subcellularLocation>
        <location evidence="1">Membrane</location>
        <topology evidence="1">Lipid-anchor</topology>
    </subcellularLocation>
</comment>
<comment type="similarity">
    <text evidence="2">Belongs to the GerABKC lipoprotein family.</text>
</comment>
<dbReference type="PANTHER" id="PTHR35789">
    <property type="entry name" value="SPORE GERMINATION PROTEIN B3"/>
    <property type="match status" value="1"/>
</dbReference>
<dbReference type="InterPro" id="IPR046953">
    <property type="entry name" value="Spore_GerAC-like_C"/>
</dbReference>
<feature type="domain" description="Spore germination GerAC-like C-terminal" evidence="8">
    <location>
        <begin position="225"/>
        <end position="391"/>
    </location>
</feature>
<evidence type="ECO:0000259" key="9">
    <source>
        <dbReference type="Pfam" id="PF25198"/>
    </source>
</evidence>
<dbReference type="Pfam" id="PF25198">
    <property type="entry name" value="Spore_GerAC_N"/>
    <property type="match status" value="1"/>
</dbReference>
<evidence type="ECO:0000259" key="8">
    <source>
        <dbReference type="Pfam" id="PF05504"/>
    </source>
</evidence>
<evidence type="ECO:0000313" key="10">
    <source>
        <dbReference type="EMBL" id="GIO44218.1"/>
    </source>
</evidence>
<dbReference type="Gene3D" id="3.30.300.210">
    <property type="entry name" value="Nutrient germinant receptor protein C, domain 3"/>
    <property type="match status" value="1"/>
</dbReference>
<evidence type="ECO:0000256" key="5">
    <source>
        <dbReference type="ARBA" id="ARBA00023136"/>
    </source>
</evidence>
<protein>
    <submittedName>
        <fullName evidence="10">Germination protein</fullName>
    </submittedName>
</protein>
<evidence type="ECO:0000256" key="3">
    <source>
        <dbReference type="ARBA" id="ARBA00022544"/>
    </source>
</evidence>
<dbReference type="PANTHER" id="PTHR35789:SF1">
    <property type="entry name" value="SPORE GERMINATION PROTEIN B3"/>
    <property type="match status" value="1"/>
</dbReference>
<dbReference type="NCBIfam" id="TIGR02887">
    <property type="entry name" value="spore_ger_x_C"/>
    <property type="match status" value="1"/>
</dbReference>
<keyword evidence="3" id="KW-0309">Germination</keyword>
<dbReference type="GO" id="GO:0016020">
    <property type="term" value="C:membrane"/>
    <property type="evidence" value="ECO:0007669"/>
    <property type="project" value="UniProtKB-SubCell"/>
</dbReference>
<keyword evidence="11" id="KW-1185">Reference proteome</keyword>
<feature type="domain" description="Spore germination protein N-terminal" evidence="9">
    <location>
        <begin position="24"/>
        <end position="213"/>
    </location>
</feature>
<dbReference type="EMBL" id="BORS01000015">
    <property type="protein sequence ID" value="GIO44218.1"/>
    <property type="molecule type" value="Genomic_DNA"/>
</dbReference>
<evidence type="ECO:0000256" key="6">
    <source>
        <dbReference type="ARBA" id="ARBA00023139"/>
    </source>
</evidence>
<dbReference type="Pfam" id="PF05504">
    <property type="entry name" value="Spore_GerAC"/>
    <property type="match status" value="1"/>
</dbReference>
<evidence type="ECO:0000313" key="11">
    <source>
        <dbReference type="Proteomes" id="UP000678895"/>
    </source>
</evidence>
<keyword evidence="5" id="KW-0472">Membrane</keyword>
<name>A0A920CP65_9BACL</name>
<keyword evidence="6" id="KW-0564">Palmitate</keyword>
<accession>A0A920CP65</accession>
<dbReference type="InterPro" id="IPR057336">
    <property type="entry name" value="GerAC_N"/>
</dbReference>